<dbReference type="GO" id="GO:0015074">
    <property type="term" value="P:DNA integration"/>
    <property type="evidence" value="ECO:0007669"/>
    <property type="project" value="InterPro"/>
</dbReference>
<sequence>MTRDIKLWCKACEACQRGKIGRHTKSPTGQIPLPTQRFADINVDIVGPLNPPCEGKNSLFTIIDKWTGYMTAMPMSAHGSGASAEACAKHLVNWCASFGVPISITSDRGSQFTSRLWESTTKALNINHRLTTAYNPRHNGKVERMHRSLKNALRTRLDGQ</sequence>
<gene>
    <name evidence="2" type="ORF">PACLA_8A078207</name>
</gene>
<evidence type="ECO:0000259" key="1">
    <source>
        <dbReference type="PROSITE" id="PS50994"/>
    </source>
</evidence>
<reference evidence="2" key="1">
    <citation type="submission" date="2020-04" db="EMBL/GenBank/DDBJ databases">
        <authorList>
            <person name="Alioto T."/>
            <person name="Alioto T."/>
            <person name="Gomez Garrido J."/>
        </authorList>
    </citation>
    <scope>NUCLEOTIDE SEQUENCE</scope>
    <source>
        <strain evidence="2">A484AB</strain>
    </source>
</reference>
<keyword evidence="3" id="KW-1185">Reference proteome</keyword>
<dbReference type="PROSITE" id="PS50994">
    <property type="entry name" value="INTEGRASE"/>
    <property type="match status" value="1"/>
</dbReference>
<proteinExistence type="predicted"/>
<protein>
    <submittedName>
        <fullName evidence="2">Pol poly</fullName>
    </submittedName>
</protein>
<evidence type="ECO:0000313" key="3">
    <source>
        <dbReference type="Proteomes" id="UP001152795"/>
    </source>
</evidence>
<dbReference type="AlphaFoldDB" id="A0A6S7L0L7"/>
<organism evidence="2 3">
    <name type="scientific">Paramuricea clavata</name>
    <name type="common">Red gorgonian</name>
    <name type="synonym">Violescent sea-whip</name>
    <dbReference type="NCBI Taxonomy" id="317549"/>
    <lineage>
        <taxon>Eukaryota</taxon>
        <taxon>Metazoa</taxon>
        <taxon>Cnidaria</taxon>
        <taxon>Anthozoa</taxon>
        <taxon>Octocorallia</taxon>
        <taxon>Malacalcyonacea</taxon>
        <taxon>Plexauridae</taxon>
        <taxon>Paramuricea</taxon>
    </lineage>
</organism>
<feature type="non-terminal residue" evidence="2">
    <location>
        <position position="160"/>
    </location>
</feature>
<dbReference type="EMBL" id="CACRXK020050379">
    <property type="protein sequence ID" value="CAB4046341.1"/>
    <property type="molecule type" value="Genomic_DNA"/>
</dbReference>
<comment type="caution">
    <text evidence="2">The sequence shown here is derived from an EMBL/GenBank/DDBJ whole genome shotgun (WGS) entry which is preliminary data.</text>
</comment>
<feature type="domain" description="Integrase catalytic" evidence="1">
    <location>
        <begin position="30"/>
        <end position="160"/>
    </location>
</feature>
<dbReference type="Gene3D" id="3.30.420.10">
    <property type="entry name" value="Ribonuclease H-like superfamily/Ribonuclease H"/>
    <property type="match status" value="1"/>
</dbReference>
<dbReference type="Proteomes" id="UP001152795">
    <property type="component" value="Unassembled WGS sequence"/>
</dbReference>
<dbReference type="InterPro" id="IPR001584">
    <property type="entry name" value="Integrase_cat-core"/>
</dbReference>
<dbReference type="GO" id="GO:0003676">
    <property type="term" value="F:nucleic acid binding"/>
    <property type="evidence" value="ECO:0007669"/>
    <property type="project" value="InterPro"/>
</dbReference>
<accession>A0A6S7L0L7</accession>
<dbReference type="SUPFAM" id="SSF53098">
    <property type="entry name" value="Ribonuclease H-like"/>
    <property type="match status" value="1"/>
</dbReference>
<dbReference type="InterPro" id="IPR050951">
    <property type="entry name" value="Retrovirus_Pol_polyprotein"/>
</dbReference>
<dbReference type="OrthoDB" id="5986823at2759"/>
<name>A0A6S7L0L7_PARCT</name>
<dbReference type="PANTHER" id="PTHR37984">
    <property type="entry name" value="PROTEIN CBG26694"/>
    <property type="match status" value="1"/>
</dbReference>
<dbReference type="InterPro" id="IPR036397">
    <property type="entry name" value="RNaseH_sf"/>
</dbReference>
<evidence type="ECO:0000313" key="2">
    <source>
        <dbReference type="EMBL" id="CAB4046341.1"/>
    </source>
</evidence>
<dbReference type="InterPro" id="IPR012337">
    <property type="entry name" value="RNaseH-like_sf"/>
</dbReference>
<dbReference type="Pfam" id="PF00665">
    <property type="entry name" value="rve"/>
    <property type="match status" value="1"/>
</dbReference>
<dbReference type="PANTHER" id="PTHR37984:SF15">
    <property type="entry name" value="INTEGRASE CATALYTIC DOMAIN-CONTAINING PROTEIN"/>
    <property type="match status" value="1"/>
</dbReference>